<evidence type="ECO:0000259" key="2">
    <source>
        <dbReference type="PROSITE" id="PS50158"/>
    </source>
</evidence>
<dbReference type="InterPro" id="IPR001878">
    <property type="entry name" value="Znf_CCHC"/>
</dbReference>
<keyword evidence="4" id="KW-1185">Reference proteome</keyword>
<evidence type="ECO:0000313" key="3">
    <source>
        <dbReference type="EMBL" id="KAH0761524.1"/>
    </source>
</evidence>
<keyword evidence="1" id="KW-0863">Zinc-finger</keyword>
<dbReference type="EMBL" id="JAIVGD010000013">
    <property type="protein sequence ID" value="KAH0761524.1"/>
    <property type="molecule type" value="Genomic_DNA"/>
</dbReference>
<organism evidence="3 4">
    <name type="scientific">Solanum tuberosum</name>
    <name type="common">Potato</name>
    <dbReference type="NCBI Taxonomy" id="4113"/>
    <lineage>
        <taxon>Eukaryota</taxon>
        <taxon>Viridiplantae</taxon>
        <taxon>Streptophyta</taxon>
        <taxon>Embryophyta</taxon>
        <taxon>Tracheophyta</taxon>
        <taxon>Spermatophyta</taxon>
        <taxon>Magnoliopsida</taxon>
        <taxon>eudicotyledons</taxon>
        <taxon>Gunneridae</taxon>
        <taxon>Pentapetalae</taxon>
        <taxon>asterids</taxon>
        <taxon>lamiids</taxon>
        <taxon>Solanales</taxon>
        <taxon>Solanaceae</taxon>
        <taxon>Solanoideae</taxon>
        <taxon>Solaneae</taxon>
        <taxon>Solanum</taxon>
    </lineage>
</organism>
<proteinExistence type="predicted"/>
<dbReference type="PROSITE" id="PS50158">
    <property type="entry name" value="ZF_CCHC"/>
    <property type="match status" value="1"/>
</dbReference>
<evidence type="ECO:0000256" key="1">
    <source>
        <dbReference type="PROSITE-ProRule" id="PRU00047"/>
    </source>
</evidence>
<dbReference type="SUPFAM" id="SSF57756">
    <property type="entry name" value="Retrovirus zinc finger-like domains"/>
    <property type="match status" value="1"/>
</dbReference>
<accession>A0ABQ7VBR6</accession>
<sequence length="179" mass="20582">MNEKSGKRKGKASSLQIVLEASLNTAKTRLALALERNDQMDLVRLREERKNSLKWTSSTKLLSNITSQSNYNRKGLGSLNISPPYNPYNKYVSVSDNLLCLHCGRNGHFKKYCPARKASQEKVSVYFRQKFNQNKGLAPISKSSNLRKIILPHWTRNTLIMPLSAYWELRLKWVPKSNK</sequence>
<name>A0ABQ7VBR6_SOLTU</name>
<protein>
    <recommendedName>
        <fullName evidence="2">CCHC-type domain-containing protein</fullName>
    </recommendedName>
</protein>
<feature type="domain" description="CCHC-type" evidence="2">
    <location>
        <begin position="100"/>
        <end position="114"/>
    </location>
</feature>
<dbReference type="Proteomes" id="UP000826656">
    <property type="component" value="Unassembled WGS sequence"/>
</dbReference>
<gene>
    <name evidence="3" type="ORF">KY290_017597</name>
</gene>
<keyword evidence="1" id="KW-0862">Zinc</keyword>
<comment type="caution">
    <text evidence="3">The sequence shown here is derived from an EMBL/GenBank/DDBJ whole genome shotgun (WGS) entry which is preliminary data.</text>
</comment>
<reference evidence="3 4" key="1">
    <citation type="journal article" date="2021" name="bioRxiv">
        <title>Chromosome-scale and haplotype-resolved genome assembly of a tetraploid potato cultivar.</title>
        <authorList>
            <person name="Sun H."/>
            <person name="Jiao W.-B."/>
            <person name="Krause K."/>
            <person name="Campoy J.A."/>
            <person name="Goel M."/>
            <person name="Folz-Donahue K."/>
            <person name="Kukat C."/>
            <person name="Huettel B."/>
            <person name="Schneeberger K."/>
        </authorList>
    </citation>
    <scope>NUCLEOTIDE SEQUENCE [LARGE SCALE GENOMIC DNA]</scope>
    <source>
        <strain evidence="3">SolTubOtavaFocal</strain>
        <tissue evidence="3">Leaves</tissue>
    </source>
</reference>
<evidence type="ECO:0000313" key="4">
    <source>
        <dbReference type="Proteomes" id="UP000826656"/>
    </source>
</evidence>
<keyword evidence="1" id="KW-0479">Metal-binding</keyword>
<dbReference type="InterPro" id="IPR036875">
    <property type="entry name" value="Znf_CCHC_sf"/>
</dbReference>